<dbReference type="GO" id="GO:0005886">
    <property type="term" value="C:plasma membrane"/>
    <property type="evidence" value="ECO:0007669"/>
    <property type="project" value="UniProtKB-SubCell"/>
</dbReference>
<keyword evidence="6 9" id="KW-0472">Membrane</keyword>
<dbReference type="Pfam" id="PF00893">
    <property type="entry name" value="Multi_Drug_Res"/>
    <property type="match status" value="1"/>
</dbReference>
<evidence type="ECO:0000256" key="6">
    <source>
        <dbReference type="ARBA" id="ARBA00023136"/>
    </source>
</evidence>
<reference evidence="10 11" key="1">
    <citation type="journal article" date="2014" name="Int. J. Syst. Evol. Microbiol.">
        <title>Solimonas terrae sp. nov., isolated from soil.</title>
        <authorList>
            <person name="Kim S.J."/>
            <person name="Moon J.Y."/>
            <person name="Weon H.Y."/>
            <person name="Ahn J.H."/>
            <person name="Chen W.M."/>
            <person name="Kwon S.W."/>
        </authorList>
    </citation>
    <scope>NUCLEOTIDE SEQUENCE [LARGE SCALE GENOMIC DNA]</scope>
    <source>
        <strain evidence="10 11">KIS83-12</strain>
    </source>
</reference>
<dbReference type="InterPro" id="IPR000390">
    <property type="entry name" value="Small_drug/metabolite_transptr"/>
</dbReference>
<gene>
    <name evidence="10" type="ORF">G7Y85_03415</name>
</gene>
<evidence type="ECO:0000256" key="8">
    <source>
        <dbReference type="RuleBase" id="RU003942"/>
    </source>
</evidence>
<feature type="transmembrane region" description="Helical" evidence="9">
    <location>
        <begin position="88"/>
        <end position="106"/>
    </location>
</feature>
<evidence type="ECO:0000313" key="10">
    <source>
        <dbReference type="EMBL" id="NGY03800.1"/>
    </source>
</evidence>
<evidence type="ECO:0000256" key="3">
    <source>
        <dbReference type="ARBA" id="ARBA00022475"/>
    </source>
</evidence>
<evidence type="ECO:0000256" key="5">
    <source>
        <dbReference type="ARBA" id="ARBA00022989"/>
    </source>
</evidence>
<dbReference type="GO" id="GO:0022857">
    <property type="term" value="F:transmembrane transporter activity"/>
    <property type="evidence" value="ECO:0007669"/>
    <property type="project" value="InterPro"/>
</dbReference>
<comment type="similarity">
    <text evidence="7 8">Belongs to the drug/metabolite transporter (DMT) superfamily. Small multidrug resistance (SMR) (TC 2.A.7.1) family.</text>
</comment>
<evidence type="ECO:0000256" key="7">
    <source>
        <dbReference type="ARBA" id="ARBA00038032"/>
    </source>
</evidence>
<dbReference type="RefSeq" id="WP_166251642.1">
    <property type="nucleotide sequence ID" value="NZ_JAAMOW010000001.1"/>
</dbReference>
<evidence type="ECO:0000256" key="1">
    <source>
        <dbReference type="ARBA" id="ARBA00004651"/>
    </source>
</evidence>
<dbReference type="Proteomes" id="UP000472676">
    <property type="component" value="Unassembled WGS sequence"/>
</dbReference>
<dbReference type="PANTHER" id="PTHR30561:SF1">
    <property type="entry name" value="MULTIDRUG TRANSPORTER EMRE"/>
    <property type="match status" value="1"/>
</dbReference>
<dbReference type="PANTHER" id="PTHR30561">
    <property type="entry name" value="SMR FAMILY PROTON-DEPENDENT DRUG EFFLUX TRANSPORTER SUGE"/>
    <property type="match status" value="1"/>
</dbReference>
<keyword evidence="2" id="KW-0813">Transport</keyword>
<feature type="transmembrane region" description="Helical" evidence="9">
    <location>
        <begin position="7"/>
        <end position="27"/>
    </location>
</feature>
<comment type="subcellular location">
    <subcellularLocation>
        <location evidence="1 8">Cell membrane</location>
        <topology evidence="1 8">Multi-pass membrane protein</topology>
    </subcellularLocation>
</comment>
<accession>A0A6M2BNA9</accession>
<proteinExistence type="inferred from homology"/>
<evidence type="ECO:0000256" key="9">
    <source>
        <dbReference type="SAM" id="Phobius"/>
    </source>
</evidence>
<feature type="transmembrane region" description="Helical" evidence="9">
    <location>
        <begin position="33"/>
        <end position="54"/>
    </location>
</feature>
<keyword evidence="11" id="KW-1185">Reference proteome</keyword>
<dbReference type="Gene3D" id="1.10.3730.20">
    <property type="match status" value="1"/>
</dbReference>
<name>A0A6M2BNA9_9GAMM</name>
<feature type="transmembrane region" description="Helical" evidence="9">
    <location>
        <begin position="61"/>
        <end position="82"/>
    </location>
</feature>
<comment type="caution">
    <text evidence="10">The sequence shown here is derived from an EMBL/GenBank/DDBJ whole genome shotgun (WGS) entry which is preliminary data.</text>
</comment>
<dbReference type="SUPFAM" id="SSF103481">
    <property type="entry name" value="Multidrug resistance efflux transporter EmrE"/>
    <property type="match status" value="1"/>
</dbReference>
<evidence type="ECO:0000313" key="11">
    <source>
        <dbReference type="Proteomes" id="UP000472676"/>
    </source>
</evidence>
<organism evidence="10 11">
    <name type="scientific">Solimonas terrae</name>
    <dbReference type="NCBI Taxonomy" id="1396819"/>
    <lineage>
        <taxon>Bacteria</taxon>
        <taxon>Pseudomonadati</taxon>
        <taxon>Pseudomonadota</taxon>
        <taxon>Gammaproteobacteria</taxon>
        <taxon>Nevskiales</taxon>
        <taxon>Nevskiaceae</taxon>
        <taxon>Solimonas</taxon>
    </lineage>
</organism>
<keyword evidence="5 9" id="KW-1133">Transmembrane helix</keyword>
<sequence>MSAISPWVLMIFAIGSEIAGTSFLKLANGFERPWAWLGVGGGFGIALFLLSVLLEKMDVSVVYAIWSGAAIALIAVVGVVVFHEQMSWTRAAGLLATVIGIVLLQLSTRTA</sequence>
<dbReference type="EMBL" id="JAAMOW010000001">
    <property type="protein sequence ID" value="NGY03800.1"/>
    <property type="molecule type" value="Genomic_DNA"/>
</dbReference>
<dbReference type="InterPro" id="IPR045324">
    <property type="entry name" value="Small_multidrug_res"/>
</dbReference>
<protein>
    <submittedName>
        <fullName evidence="10">Multidrug efflux SMR transporter</fullName>
    </submittedName>
</protein>
<evidence type="ECO:0000256" key="2">
    <source>
        <dbReference type="ARBA" id="ARBA00022448"/>
    </source>
</evidence>
<evidence type="ECO:0000256" key="4">
    <source>
        <dbReference type="ARBA" id="ARBA00022692"/>
    </source>
</evidence>
<keyword evidence="4 8" id="KW-0812">Transmembrane</keyword>
<dbReference type="AlphaFoldDB" id="A0A6M2BNA9"/>
<dbReference type="InterPro" id="IPR037185">
    <property type="entry name" value="EmrE-like"/>
</dbReference>
<keyword evidence="3" id="KW-1003">Cell membrane</keyword>